<accession>A0A554VD17</accession>
<organism evidence="1 2">
    <name type="scientific">Aquimarina algiphila</name>
    <dbReference type="NCBI Taxonomy" id="2047982"/>
    <lineage>
        <taxon>Bacteria</taxon>
        <taxon>Pseudomonadati</taxon>
        <taxon>Bacteroidota</taxon>
        <taxon>Flavobacteriia</taxon>
        <taxon>Flavobacteriales</taxon>
        <taxon>Flavobacteriaceae</taxon>
        <taxon>Aquimarina</taxon>
    </lineage>
</organism>
<dbReference type="AlphaFoldDB" id="A0A554VD17"/>
<name>A0A554VD17_9FLAO</name>
<evidence type="ECO:0000313" key="2">
    <source>
        <dbReference type="Proteomes" id="UP000318833"/>
    </source>
</evidence>
<dbReference type="Proteomes" id="UP000318833">
    <property type="component" value="Unassembled WGS sequence"/>
</dbReference>
<sequence length="100" mass="12054">MIYLTMMIFVKDGKEEVFHQFEELAIPLLKDYKGKLVYRLRPTKESFISHEDELPYEIHFLSFESESDFVNFAKDERRKDFLHLKEESIRSSFLIKGMKV</sequence>
<dbReference type="RefSeq" id="WP_143918409.1">
    <property type="nucleotide sequence ID" value="NZ_CANMIK010000078.1"/>
</dbReference>
<comment type="caution">
    <text evidence="1">The sequence shown here is derived from an EMBL/GenBank/DDBJ whole genome shotgun (WGS) entry which is preliminary data.</text>
</comment>
<dbReference type="OrthoDB" id="675824at2"/>
<gene>
    <name evidence="1" type="ORF">FOF46_25450</name>
</gene>
<reference evidence="1 2" key="1">
    <citation type="submission" date="2019-07" db="EMBL/GenBank/DDBJ databases">
        <title>The draft genome sequence of Aquimarina algiphila M91.</title>
        <authorList>
            <person name="Meng X."/>
        </authorList>
    </citation>
    <scope>NUCLEOTIDE SEQUENCE [LARGE SCALE GENOMIC DNA]</scope>
    <source>
        <strain evidence="1 2">M91</strain>
    </source>
</reference>
<proteinExistence type="predicted"/>
<dbReference type="Gene3D" id="3.30.70.100">
    <property type="match status" value="1"/>
</dbReference>
<protein>
    <submittedName>
        <fullName evidence="1">DUF1330 domain-containing protein</fullName>
    </submittedName>
</protein>
<keyword evidence="2" id="KW-1185">Reference proteome</keyword>
<dbReference type="EMBL" id="VLNR01000075">
    <property type="protein sequence ID" value="TSE04683.1"/>
    <property type="molecule type" value="Genomic_DNA"/>
</dbReference>
<evidence type="ECO:0000313" key="1">
    <source>
        <dbReference type="EMBL" id="TSE04683.1"/>
    </source>
</evidence>